<dbReference type="PANTHER" id="PTHR31272:SF4">
    <property type="entry name" value="CYTOCHROME C-TYPE BIOGENESIS PROTEIN HI_1454-RELATED"/>
    <property type="match status" value="1"/>
</dbReference>
<comment type="similarity">
    <text evidence="2">Belongs to the DsbD family.</text>
</comment>
<gene>
    <name evidence="8" type="ORF">LUCI_3520</name>
</gene>
<name>A0A498RAM3_9FIRM</name>
<feature type="domain" description="Cytochrome C biogenesis protein transmembrane" evidence="7">
    <location>
        <begin position="8"/>
        <end position="216"/>
    </location>
</feature>
<feature type="transmembrane region" description="Helical" evidence="6">
    <location>
        <begin position="128"/>
        <end position="153"/>
    </location>
</feature>
<sequence length="233" mass="25676">MELNQIGLVAAFAGGVVSFLSPCVLPLLPTFSALLAGTAAEEADNRGKIYVNTLCFLAGFVLVFTIMGATASLLGQWFFEYQPEVRKIGAVLIILMGLCLSGLFRLAPLEREYRPFIVRTFQGPLGAFLLGLSFTVGWTPCTGPVLASILLYAGGSNTAGVGALLLFIYAMGFSLPFFVMAVVLKKYLSRMRNIYRWLPHIQRIAGYILIVIGIFIWLDWLQKGLGFFWSVWQ</sequence>
<feature type="transmembrane region" description="Helical" evidence="6">
    <location>
        <begin position="88"/>
        <end position="107"/>
    </location>
</feature>
<evidence type="ECO:0000256" key="6">
    <source>
        <dbReference type="SAM" id="Phobius"/>
    </source>
</evidence>
<dbReference type="OrthoDB" id="9809733at2"/>
<feature type="transmembrane region" description="Helical" evidence="6">
    <location>
        <begin position="204"/>
        <end position="222"/>
    </location>
</feature>
<evidence type="ECO:0000256" key="5">
    <source>
        <dbReference type="ARBA" id="ARBA00023136"/>
    </source>
</evidence>
<feature type="transmembrane region" description="Helical" evidence="6">
    <location>
        <begin position="6"/>
        <end position="28"/>
    </location>
</feature>
<proteinExistence type="inferred from homology"/>
<evidence type="ECO:0000256" key="4">
    <source>
        <dbReference type="ARBA" id="ARBA00022989"/>
    </source>
</evidence>
<keyword evidence="4 6" id="KW-1133">Transmembrane helix</keyword>
<evidence type="ECO:0000256" key="1">
    <source>
        <dbReference type="ARBA" id="ARBA00004141"/>
    </source>
</evidence>
<reference evidence="8 9" key="1">
    <citation type="submission" date="2018-06" db="EMBL/GenBank/DDBJ databases">
        <authorList>
            <person name="Strepis N."/>
        </authorList>
    </citation>
    <scope>NUCLEOTIDE SEQUENCE [LARGE SCALE GENOMIC DNA]</scope>
    <source>
        <strain evidence="8">LUCI</strain>
    </source>
</reference>
<feature type="transmembrane region" description="Helical" evidence="6">
    <location>
        <begin position="49"/>
        <end position="68"/>
    </location>
</feature>
<evidence type="ECO:0000259" key="7">
    <source>
        <dbReference type="Pfam" id="PF02683"/>
    </source>
</evidence>
<dbReference type="AlphaFoldDB" id="A0A498RAM3"/>
<dbReference type="Proteomes" id="UP000277811">
    <property type="component" value="Unassembled WGS sequence"/>
</dbReference>
<evidence type="ECO:0000313" key="8">
    <source>
        <dbReference type="EMBL" id="VBB08249.1"/>
    </source>
</evidence>
<dbReference type="GO" id="GO:0017004">
    <property type="term" value="P:cytochrome complex assembly"/>
    <property type="evidence" value="ECO:0007669"/>
    <property type="project" value="InterPro"/>
</dbReference>
<accession>A0A498RAM3</accession>
<keyword evidence="5 6" id="KW-0472">Membrane</keyword>
<dbReference type="PANTHER" id="PTHR31272">
    <property type="entry name" value="CYTOCHROME C-TYPE BIOGENESIS PROTEIN HI_1454-RELATED"/>
    <property type="match status" value="1"/>
</dbReference>
<dbReference type="Pfam" id="PF02683">
    <property type="entry name" value="DsbD_TM"/>
    <property type="match status" value="1"/>
</dbReference>
<comment type="subcellular location">
    <subcellularLocation>
        <location evidence="1">Membrane</location>
        <topology evidence="1">Multi-pass membrane protein</topology>
    </subcellularLocation>
</comment>
<organism evidence="8 9">
    <name type="scientific">Lucifera butyrica</name>
    <dbReference type="NCBI Taxonomy" id="1351585"/>
    <lineage>
        <taxon>Bacteria</taxon>
        <taxon>Bacillati</taxon>
        <taxon>Bacillota</taxon>
        <taxon>Negativicutes</taxon>
        <taxon>Veillonellales</taxon>
        <taxon>Veillonellaceae</taxon>
        <taxon>Lucifera</taxon>
    </lineage>
</organism>
<evidence type="ECO:0000256" key="2">
    <source>
        <dbReference type="ARBA" id="ARBA00006143"/>
    </source>
</evidence>
<evidence type="ECO:0000313" key="9">
    <source>
        <dbReference type="Proteomes" id="UP000277811"/>
    </source>
</evidence>
<keyword evidence="3 6" id="KW-0812">Transmembrane</keyword>
<feature type="transmembrane region" description="Helical" evidence="6">
    <location>
        <begin position="159"/>
        <end position="184"/>
    </location>
</feature>
<dbReference type="InterPro" id="IPR051790">
    <property type="entry name" value="Cytochrome_c-biogenesis_DsbD"/>
</dbReference>
<keyword evidence="9" id="KW-1185">Reference proteome</keyword>
<protein>
    <submittedName>
        <fullName evidence="8">Cytochrome c biogenesis protein transmembrane region</fullName>
    </submittedName>
</protein>
<dbReference type="RefSeq" id="WP_122629160.1">
    <property type="nucleotide sequence ID" value="NZ_UPPP01000085.1"/>
</dbReference>
<dbReference type="EMBL" id="UPPP01000085">
    <property type="protein sequence ID" value="VBB08249.1"/>
    <property type="molecule type" value="Genomic_DNA"/>
</dbReference>
<dbReference type="InterPro" id="IPR003834">
    <property type="entry name" value="Cyt_c_assmbl_TM_dom"/>
</dbReference>
<evidence type="ECO:0000256" key="3">
    <source>
        <dbReference type="ARBA" id="ARBA00022692"/>
    </source>
</evidence>
<dbReference type="GO" id="GO:0016020">
    <property type="term" value="C:membrane"/>
    <property type="evidence" value="ECO:0007669"/>
    <property type="project" value="UniProtKB-SubCell"/>
</dbReference>